<dbReference type="EMBL" id="CAESAP020000312">
    <property type="protein sequence ID" value="CAB5506052.1"/>
    <property type="molecule type" value="Genomic_DNA"/>
</dbReference>
<organism evidence="1 2">
    <name type="scientific">Bathymodiolus azoricus thioautotrophic gill symbiont</name>
    <dbReference type="NCBI Taxonomy" id="235205"/>
    <lineage>
        <taxon>Bacteria</taxon>
        <taxon>Pseudomonadati</taxon>
        <taxon>Pseudomonadota</taxon>
        <taxon>Gammaproteobacteria</taxon>
        <taxon>sulfur-oxidizing symbionts</taxon>
    </lineage>
</organism>
<accession>A0ACA8ZSF9</accession>
<dbReference type="Proteomes" id="UP000635628">
    <property type="component" value="Unassembled WGS sequence"/>
</dbReference>
<sequence length="340" mass="35901">PIIPALTNRGFTGHEHIDEMGFIHMNGRVYDPQIGRFLSADPYIQDPYNTQSYNRYSYVMNNPLKYTDPSGYSWNPLKTLSKAWRSVWRSVKKYARVIVAVVIAYYTGLAVNEWMIGPQCVAAGSSTAINASIAAGAAGGAAFGASSTLFYGGSVSDAIKAAAIGAVSGAISGGISGSYGNTWNAQRIGASAMGSGISAELQGGSFKDGFKAGMIGSSLRYLYNKVVGYDIDARAGGEAAAPIKGEKLGPLKGYNNIGIQDKPLSIFYEGKALSKALNIVPAGINAVAGLHDKFQTSMTGWMRNVFNVPGMIPAAVITYGGMTDAYGISAQLAVKDRIRK</sequence>
<proteinExistence type="predicted"/>
<gene>
    <name evidence="1" type="ORF">AZO1586R_2025</name>
</gene>
<name>A0ACA8ZSF9_9GAMM</name>
<keyword evidence="2" id="KW-1185">Reference proteome</keyword>
<comment type="caution">
    <text evidence="1">The sequence shown here is derived from an EMBL/GenBank/DDBJ whole genome shotgun (WGS) entry which is preliminary data.</text>
</comment>
<evidence type="ECO:0000313" key="1">
    <source>
        <dbReference type="EMBL" id="CAB5506052.1"/>
    </source>
</evidence>
<protein>
    <submittedName>
        <fullName evidence="1">Uncharacterized protein</fullName>
    </submittedName>
</protein>
<evidence type="ECO:0000313" key="2">
    <source>
        <dbReference type="Proteomes" id="UP000635628"/>
    </source>
</evidence>
<feature type="non-terminal residue" evidence="1">
    <location>
        <position position="1"/>
    </location>
</feature>
<reference evidence="1" key="1">
    <citation type="submission" date="2020-05" db="EMBL/GenBank/DDBJ databases">
        <authorList>
            <person name="Petersen J."/>
            <person name="Sayavedra L."/>
        </authorList>
    </citation>
    <scope>NUCLEOTIDE SEQUENCE</scope>
    <source>
        <strain evidence="1">B azoricus SOX Menez Gwen</strain>
    </source>
</reference>